<sequence>MLGYYSKLSTEVYGVDKPIGTSFGDVEFYLDRLAGITGRILEPATGTGRMLVPLLENNLDVDGFDSSPEMLEMCRKNCEERRLTPNLFEADMLTFSLGTEYDAIVVPAGTFLLLHEREASFTALKNFHQHLKPGGKLIMDLYLPTDNEVGNSTLRSWELEDGEVITLETTTTEIDHINQFSVAHNRYERWKGGKLLDTELERFAMRWYGVEEFRTILENHGFREIVISADYQYGKYPDSPQQSITFEAVAEK</sequence>
<proteinExistence type="predicted"/>
<evidence type="ECO:0000313" key="3">
    <source>
        <dbReference type="Proteomes" id="UP000251002"/>
    </source>
</evidence>
<name>A0A365KWS5_9BACL</name>
<dbReference type="PANTHER" id="PTHR43591:SF110">
    <property type="entry name" value="RHODANESE DOMAIN-CONTAINING PROTEIN"/>
    <property type="match status" value="1"/>
</dbReference>
<keyword evidence="3" id="KW-1185">Reference proteome</keyword>
<organism evidence="2 3">
    <name type="scientific">Planococcus halotolerans</name>
    <dbReference type="NCBI Taxonomy" id="2233542"/>
    <lineage>
        <taxon>Bacteria</taxon>
        <taxon>Bacillati</taxon>
        <taxon>Bacillota</taxon>
        <taxon>Bacilli</taxon>
        <taxon>Bacillales</taxon>
        <taxon>Caryophanaceae</taxon>
        <taxon>Planococcus</taxon>
    </lineage>
</organism>
<keyword evidence="2" id="KW-0489">Methyltransferase</keyword>
<dbReference type="EMBL" id="QLZR01000003">
    <property type="protein sequence ID" value="RAZ77642.1"/>
    <property type="molecule type" value="Genomic_DNA"/>
</dbReference>
<dbReference type="SUPFAM" id="SSF53335">
    <property type="entry name" value="S-adenosyl-L-methionine-dependent methyltransferases"/>
    <property type="match status" value="1"/>
</dbReference>
<evidence type="ECO:0000259" key="1">
    <source>
        <dbReference type="Pfam" id="PF13649"/>
    </source>
</evidence>
<dbReference type="CDD" id="cd02440">
    <property type="entry name" value="AdoMet_MTases"/>
    <property type="match status" value="1"/>
</dbReference>
<reference evidence="2 3" key="1">
    <citation type="submission" date="2018-06" db="EMBL/GenBank/DDBJ databases">
        <title>The draft genome sequences of strains SCU63 and S1.</title>
        <authorList>
            <person name="Gan L."/>
        </authorList>
    </citation>
    <scope>NUCLEOTIDE SEQUENCE [LARGE SCALE GENOMIC DNA]</scope>
    <source>
        <strain evidence="2 3">SCU63</strain>
    </source>
</reference>
<keyword evidence="2" id="KW-0808">Transferase</keyword>
<evidence type="ECO:0000313" key="2">
    <source>
        <dbReference type="EMBL" id="RAZ77642.1"/>
    </source>
</evidence>
<dbReference type="PANTHER" id="PTHR43591">
    <property type="entry name" value="METHYLTRANSFERASE"/>
    <property type="match status" value="1"/>
</dbReference>
<dbReference type="Gene3D" id="2.20.130.10">
    <property type="entry name" value="CAC2371-like domains"/>
    <property type="match status" value="1"/>
</dbReference>
<dbReference type="Proteomes" id="UP000251002">
    <property type="component" value="Unassembled WGS sequence"/>
</dbReference>
<dbReference type="RefSeq" id="WP_112223369.1">
    <property type="nucleotide sequence ID" value="NZ_CP047673.1"/>
</dbReference>
<dbReference type="AlphaFoldDB" id="A0A365KWS5"/>
<gene>
    <name evidence="2" type="ORF">DP120_09165</name>
</gene>
<feature type="domain" description="Methyltransferase" evidence="1">
    <location>
        <begin position="40"/>
        <end position="135"/>
    </location>
</feature>
<accession>A0A365KWS5</accession>
<protein>
    <submittedName>
        <fullName evidence="2">Class I SAM-dependent methyltransferase</fullName>
    </submittedName>
</protein>
<dbReference type="GO" id="GO:0008168">
    <property type="term" value="F:methyltransferase activity"/>
    <property type="evidence" value="ECO:0007669"/>
    <property type="project" value="UniProtKB-KW"/>
</dbReference>
<comment type="caution">
    <text evidence="2">The sequence shown here is derived from an EMBL/GenBank/DDBJ whole genome shotgun (WGS) entry which is preliminary data.</text>
</comment>
<dbReference type="Gene3D" id="3.40.50.150">
    <property type="entry name" value="Vaccinia Virus protein VP39"/>
    <property type="match status" value="1"/>
</dbReference>
<dbReference type="GO" id="GO:0032259">
    <property type="term" value="P:methylation"/>
    <property type="evidence" value="ECO:0007669"/>
    <property type="project" value="UniProtKB-KW"/>
</dbReference>
<dbReference type="InterPro" id="IPR029063">
    <property type="entry name" value="SAM-dependent_MTases_sf"/>
</dbReference>
<dbReference type="InterPro" id="IPR041698">
    <property type="entry name" value="Methyltransf_25"/>
</dbReference>
<dbReference type="Pfam" id="PF13649">
    <property type="entry name" value="Methyltransf_25"/>
    <property type="match status" value="1"/>
</dbReference>